<organism evidence="2 3">
    <name type="scientific">Papillibacter cinnamivorans DSM 12816</name>
    <dbReference type="NCBI Taxonomy" id="1122930"/>
    <lineage>
        <taxon>Bacteria</taxon>
        <taxon>Bacillati</taxon>
        <taxon>Bacillota</taxon>
        <taxon>Clostridia</taxon>
        <taxon>Eubacteriales</taxon>
        <taxon>Oscillospiraceae</taxon>
        <taxon>Papillibacter</taxon>
    </lineage>
</organism>
<gene>
    <name evidence="2" type="ORF">SAMN02745168_2296</name>
</gene>
<sequence length="51" mass="5343">MTSCEWAATVTLIATAIAQGRTSDELVFLAALFTQLGDTLVTLSQTPPKGC</sequence>
<dbReference type="RefSeq" id="WP_200809707.1">
    <property type="nucleotide sequence ID" value="NZ_FWXW01000005.1"/>
</dbReference>
<keyword evidence="3" id="KW-1185">Reference proteome</keyword>
<feature type="domain" description="DUF6774" evidence="1">
    <location>
        <begin position="23"/>
        <end position="47"/>
    </location>
</feature>
<evidence type="ECO:0000313" key="3">
    <source>
        <dbReference type="Proteomes" id="UP000192790"/>
    </source>
</evidence>
<reference evidence="2 3" key="1">
    <citation type="submission" date="2017-04" db="EMBL/GenBank/DDBJ databases">
        <authorList>
            <person name="Afonso C.L."/>
            <person name="Miller P.J."/>
            <person name="Scott M.A."/>
            <person name="Spackman E."/>
            <person name="Goraichik I."/>
            <person name="Dimitrov K.M."/>
            <person name="Suarez D.L."/>
            <person name="Swayne D.E."/>
        </authorList>
    </citation>
    <scope>NUCLEOTIDE SEQUENCE [LARGE SCALE GENOMIC DNA]</scope>
    <source>
        <strain evidence="2 3">DSM 12816</strain>
    </source>
</reference>
<name>A0A1W2BLL1_9FIRM</name>
<protein>
    <recommendedName>
        <fullName evidence="1">DUF6774 domain-containing protein</fullName>
    </recommendedName>
</protein>
<evidence type="ECO:0000313" key="2">
    <source>
        <dbReference type="EMBL" id="SMC73827.1"/>
    </source>
</evidence>
<dbReference type="EMBL" id="FWXW01000005">
    <property type="protein sequence ID" value="SMC73827.1"/>
    <property type="molecule type" value="Genomic_DNA"/>
</dbReference>
<dbReference type="AlphaFoldDB" id="A0A1W2BLL1"/>
<accession>A0A1W2BLL1</accession>
<evidence type="ECO:0000259" key="1">
    <source>
        <dbReference type="Pfam" id="PF20564"/>
    </source>
</evidence>
<dbReference type="InterPro" id="IPR046665">
    <property type="entry name" value="DUF6774"/>
</dbReference>
<proteinExistence type="predicted"/>
<dbReference type="Pfam" id="PF20564">
    <property type="entry name" value="DUF6774"/>
    <property type="match status" value="1"/>
</dbReference>
<dbReference type="Proteomes" id="UP000192790">
    <property type="component" value="Unassembled WGS sequence"/>
</dbReference>